<dbReference type="GO" id="GO:0006355">
    <property type="term" value="P:regulation of DNA-templated transcription"/>
    <property type="evidence" value="ECO:0007669"/>
    <property type="project" value="InterPro"/>
</dbReference>
<reference evidence="6" key="1">
    <citation type="journal article" date="2021" name="IMA Fungus">
        <title>Genomic characterization of three marine fungi, including Emericellopsis atlantica sp. nov. with signatures of a generalist lifestyle and marine biomass degradation.</title>
        <authorList>
            <person name="Hagestad O.C."/>
            <person name="Hou L."/>
            <person name="Andersen J.H."/>
            <person name="Hansen E.H."/>
            <person name="Altermark B."/>
            <person name="Li C."/>
            <person name="Kuhnert E."/>
            <person name="Cox R.J."/>
            <person name="Crous P.W."/>
            <person name="Spatafora J.W."/>
            <person name="Lail K."/>
            <person name="Amirebrahimi M."/>
            <person name="Lipzen A."/>
            <person name="Pangilinan J."/>
            <person name="Andreopoulos W."/>
            <person name="Hayes R.D."/>
            <person name="Ng V."/>
            <person name="Grigoriev I.V."/>
            <person name="Jackson S.A."/>
            <person name="Sutton T.D.S."/>
            <person name="Dobson A.D.W."/>
            <person name="Rama T."/>
        </authorList>
    </citation>
    <scope>NUCLEOTIDE SEQUENCE</scope>
    <source>
        <strain evidence="6">TS7</strain>
    </source>
</reference>
<dbReference type="Gene3D" id="2.30.30.1020">
    <property type="entry name" value="CCR4-NOT complex subunit 2/3/5, C-terminal domain"/>
    <property type="match status" value="1"/>
</dbReference>
<feature type="region of interest" description="Disordered" evidence="4">
    <location>
        <begin position="46"/>
        <end position="229"/>
    </location>
</feature>
<keyword evidence="2" id="KW-0805">Transcription regulation</keyword>
<evidence type="ECO:0000259" key="5">
    <source>
        <dbReference type="Pfam" id="PF04153"/>
    </source>
</evidence>
<protein>
    <recommendedName>
        <fullName evidence="5">NOT2/NOT3/NOT5 C-terminal domain-containing protein</fullName>
    </recommendedName>
</protein>
<dbReference type="InterPro" id="IPR038635">
    <property type="entry name" value="CCR4-NOT_su2/3/5_C_sf"/>
</dbReference>
<comment type="similarity">
    <text evidence="1">Belongs to the CNOT2/3/5 family.</text>
</comment>
<dbReference type="GeneID" id="70292757"/>
<dbReference type="EMBL" id="MU251242">
    <property type="protein sequence ID" value="KAG9259270.1"/>
    <property type="molecule type" value="Genomic_DNA"/>
</dbReference>
<dbReference type="InterPro" id="IPR040168">
    <property type="entry name" value="Not2/3/5"/>
</dbReference>
<evidence type="ECO:0000313" key="6">
    <source>
        <dbReference type="EMBL" id="KAG9259270.1"/>
    </source>
</evidence>
<dbReference type="AlphaFoldDB" id="A0A9P7ZW27"/>
<dbReference type="InterPro" id="IPR007282">
    <property type="entry name" value="NOT2/3/5_C"/>
</dbReference>
<evidence type="ECO:0000256" key="1">
    <source>
        <dbReference type="ARBA" id="ARBA00007682"/>
    </source>
</evidence>
<sequence>MAKKARLVRKVLHLDSGQPVPNRSDCSSGVAYSAAHMNGEFPSLSNNAQMAGSSQGSMWSGASNTGSRNITAPVQRNQGTPLSSQVGQDDMFSPPSRMASTQGGFRFGGHGSAQAASQQGQSGGPDEFPPLNRGENGELGNDRLAAMGFGSHDGPPSGNAGPSSRGNGLLNALSATNPASEVRSPPGMGMPGLSRSHDEERAGNVPEASGASSEAKDTKAFDAPAPIDPLNGMSEADKWGIKGLRTLMNNYPDYHAMVVGLDPASLGLDVTSPEPISTQVYSLFDEAPPRPTVNGAKPRLPDCYNVTNVQPIETKIQGFNEETLFWIFYSCPQDIKQQMAAEQLNNRNWRWHKKHQIWLTKDEQMTPQILSPTHERGYYIVWDTNNWRKDRKEFTLYYNDLDTSLTQASGP</sequence>
<dbReference type="OrthoDB" id="258627at2759"/>
<feature type="domain" description="NOT2/NOT3/NOT5 C-terminal" evidence="5">
    <location>
        <begin position="281"/>
        <end position="401"/>
    </location>
</feature>
<evidence type="ECO:0000256" key="2">
    <source>
        <dbReference type="ARBA" id="ARBA00023015"/>
    </source>
</evidence>
<dbReference type="PANTHER" id="PTHR23326">
    <property type="entry name" value="CCR4 NOT-RELATED"/>
    <property type="match status" value="1"/>
</dbReference>
<keyword evidence="7" id="KW-1185">Reference proteome</keyword>
<keyword evidence="3" id="KW-0804">Transcription</keyword>
<evidence type="ECO:0000313" key="7">
    <source>
        <dbReference type="Proteomes" id="UP000887229"/>
    </source>
</evidence>
<dbReference type="GO" id="GO:0000289">
    <property type="term" value="P:nuclear-transcribed mRNA poly(A) tail shortening"/>
    <property type="evidence" value="ECO:0007669"/>
    <property type="project" value="UniProtKB-ARBA"/>
</dbReference>
<dbReference type="Proteomes" id="UP000887229">
    <property type="component" value="Unassembled WGS sequence"/>
</dbReference>
<organism evidence="6 7">
    <name type="scientific">Emericellopsis atlantica</name>
    <dbReference type="NCBI Taxonomy" id="2614577"/>
    <lineage>
        <taxon>Eukaryota</taxon>
        <taxon>Fungi</taxon>
        <taxon>Dikarya</taxon>
        <taxon>Ascomycota</taxon>
        <taxon>Pezizomycotina</taxon>
        <taxon>Sordariomycetes</taxon>
        <taxon>Hypocreomycetidae</taxon>
        <taxon>Hypocreales</taxon>
        <taxon>Bionectriaceae</taxon>
        <taxon>Emericellopsis</taxon>
    </lineage>
</organism>
<proteinExistence type="inferred from homology"/>
<evidence type="ECO:0000256" key="3">
    <source>
        <dbReference type="ARBA" id="ARBA00023163"/>
    </source>
</evidence>
<name>A0A9P7ZW27_9HYPO</name>
<comment type="caution">
    <text evidence="6">The sequence shown here is derived from an EMBL/GenBank/DDBJ whole genome shotgun (WGS) entry which is preliminary data.</text>
</comment>
<dbReference type="GO" id="GO:0030015">
    <property type="term" value="C:CCR4-NOT core complex"/>
    <property type="evidence" value="ECO:0007669"/>
    <property type="project" value="InterPro"/>
</dbReference>
<dbReference type="Pfam" id="PF04153">
    <property type="entry name" value="NOT2_3_5_C"/>
    <property type="match status" value="1"/>
</dbReference>
<feature type="compositionally biased region" description="Polar residues" evidence="4">
    <location>
        <begin position="46"/>
        <end position="87"/>
    </location>
</feature>
<accession>A0A9P7ZW27</accession>
<dbReference type="FunFam" id="2.30.30.1020:FF:000007">
    <property type="entry name" value="Putative not2 family protein"/>
    <property type="match status" value="1"/>
</dbReference>
<gene>
    <name evidence="6" type="ORF">F5Z01DRAFT_632341</name>
</gene>
<evidence type="ECO:0000256" key="4">
    <source>
        <dbReference type="SAM" id="MobiDB-lite"/>
    </source>
</evidence>
<dbReference type="RefSeq" id="XP_046123194.1">
    <property type="nucleotide sequence ID" value="XM_046261854.1"/>
</dbReference>